<gene>
    <name evidence="2" type="ORF">E5676_scaffold86G00180</name>
</gene>
<evidence type="ECO:0000256" key="1">
    <source>
        <dbReference type="SAM" id="SignalP"/>
    </source>
</evidence>
<evidence type="ECO:0000313" key="2">
    <source>
        <dbReference type="EMBL" id="TYK27600.1"/>
    </source>
</evidence>
<evidence type="ECO:0000313" key="3">
    <source>
        <dbReference type="Proteomes" id="UP000321947"/>
    </source>
</evidence>
<proteinExistence type="predicted"/>
<feature type="signal peptide" evidence="1">
    <location>
        <begin position="1"/>
        <end position="30"/>
    </location>
</feature>
<dbReference type="Proteomes" id="UP000321947">
    <property type="component" value="Unassembled WGS sequence"/>
</dbReference>
<feature type="chain" id="PRO_5023052778" evidence="1">
    <location>
        <begin position="31"/>
        <end position="196"/>
    </location>
</feature>
<organism evidence="2 3">
    <name type="scientific">Cucumis melo var. makuwa</name>
    <name type="common">Oriental melon</name>
    <dbReference type="NCBI Taxonomy" id="1194695"/>
    <lineage>
        <taxon>Eukaryota</taxon>
        <taxon>Viridiplantae</taxon>
        <taxon>Streptophyta</taxon>
        <taxon>Embryophyta</taxon>
        <taxon>Tracheophyta</taxon>
        <taxon>Spermatophyta</taxon>
        <taxon>Magnoliopsida</taxon>
        <taxon>eudicotyledons</taxon>
        <taxon>Gunneridae</taxon>
        <taxon>Pentapetalae</taxon>
        <taxon>rosids</taxon>
        <taxon>fabids</taxon>
        <taxon>Cucurbitales</taxon>
        <taxon>Cucurbitaceae</taxon>
        <taxon>Benincaseae</taxon>
        <taxon>Cucumis</taxon>
    </lineage>
</organism>
<dbReference type="AlphaFoldDB" id="A0A5D3DWD6"/>
<comment type="caution">
    <text evidence="2">The sequence shown here is derived from an EMBL/GenBank/DDBJ whole genome shotgun (WGS) entry which is preliminary data.</text>
</comment>
<keyword evidence="1" id="KW-0732">Signal</keyword>
<accession>A0A5D3DWD6</accession>
<reference evidence="2 3" key="1">
    <citation type="submission" date="2019-08" db="EMBL/GenBank/DDBJ databases">
        <title>Draft genome sequences of two oriental melons (Cucumis melo L. var makuwa).</title>
        <authorList>
            <person name="Kwon S.-Y."/>
        </authorList>
    </citation>
    <scope>NUCLEOTIDE SEQUENCE [LARGE SCALE GENOMIC DNA]</scope>
    <source>
        <strain evidence="3">cv. Chang Bougi</strain>
        <tissue evidence="2">Leaf</tissue>
    </source>
</reference>
<name>A0A5D3DWD6_CUCMM</name>
<sequence length="196" mass="21932">MTHTISSFQFLLLFSFSSHIIPFLLRTVAAATTTVVPHAHLVPASTVVTLPFLRSSLCLPPPSVFLFFDHVRAQPSPPPLHVCICLTGSNLVCLWLDMLQERRLAVIRKSVLLPDGTPDVHFRRACGEQKLRNIMLDSNIDLYGPFVIDLLLFDLATLADSFLAYLDELSNVNKFQVSKGFLLLRVNEVITMLVVM</sequence>
<dbReference type="EMBL" id="SSTD01002671">
    <property type="protein sequence ID" value="TYK27600.1"/>
    <property type="molecule type" value="Genomic_DNA"/>
</dbReference>
<protein>
    <submittedName>
        <fullName evidence="2">Photosynthetic NDH subunit of subcomplex B 3</fullName>
    </submittedName>
</protein>